<protein>
    <recommendedName>
        <fullName evidence="5">Yip1 domain-containing protein</fullName>
    </recommendedName>
</protein>
<feature type="transmembrane region" description="Helical" evidence="2">
    <location>
        <begin position="66"/>
        <end position="87"/>
    </location>
</feature>
<dbReference type="Proteomes" id="UP001178662">
    <property type="component" value="Chromosome"/>
</dbReference>
<feature type="compositionally biased region" description="Polar residues" evidence="1">
    <location>
        <begin position="1"/>
        <end position="10"/>
    </location>
</feature>
<accession>A0AA95EV01</accession>
<keyword evidence="2" id="KW-0812">Transmembrane</keyword>
<feature type="transmembrane region" description="Helical" evidence="2">
    <location>
        <begin position="225"/>
        <end position="245"/>
    </location>
</feature>
<feature type="region of interest" description="Disordered" evidence="1">
    <location>
        <begin position="1"/>
        <end position="23"/>
    </location>
</feature>
<feature type="transmembrane region" description="Helical" evidence="2">
    <location>
        <begin position="167"/>
        <end position="188"/>
    </location>
</feature>
<reference evidence="3" key="1">
    <citation type="submission" date="2023-03" db="EMBL/GenBank/DDBJ databases">
        <title>Andean soil-derived lignocellulolytic bacterial consortium as a source of novel taxa and putative plastic-active enzymes.</title>
        <authorList>
            <person name="Diaz-Garcia L."/>
            <person name="Chuvochina M."/>
            <person name="Feuerriegel G."/>
            <person name="Bunk B."/>
            <person name="Sproer C."/>
            <person name="Streit W.R."/>
            <person name="Rodriguez L.M."/>
            <person name="Overmann J."/>
            <person name="Jimenez D.J."/>
        </authorList>
    </citation>
    <scope>NUCLEOTIDE SEQUENCE</scope>
    <source>
        <strain evidence="3">MAG 2441</strain>
    </source>
</reference>
<keyword evidence="2" id="KW-1133">Transmembrane helix</keyword>
<keyword evidence="2" id="KW-0472">Membrane</keyword>
<evidence type="ECO:0000256" key="1">
    <source>
        <dbReference type="SAM" id="MobiDB-lite"/>
    </source>
</evidence>
<dbReference type="AlphaFoldDB" id="A0AA95EV01"/>
<evidence type="ECO:0000256" key="2">
    <source>
        <dbReference type="SAM" id="Phobius"/>
    </source>
</evidence>
<dbReference type="EMBL" id="CP119317">
    <property type="protein sequence ID" value="WEK53252.1"/>
    <property type="molecule type" value="Genomic_DNA"/>
</dbReference>
<name>A0AA95EV01_9BACL</name>
<evidence type="ECO:0000313" key="3">
    <source>
        <dbReference type="EMBL" id="WEK53252.1"/>
    </source>
</evidence>
<evidence type="ECO:0000313" key="4">
    <source>
        <dbReference type="Proteomes" id="UP001178662"/>
    </source>
</evidence>
<feature type="transmembrane region" description="Helical" evidence="2">
    <location>
        <begin position="132"/>
        <end position="155"/>
    </location>
</feature>
<evidence type="ECO:0008006" key="5">
    <source>
        <dbReference type="Google" id="ProtNLM"/>
    </source>
</evidence>
<gene>
    <name evidence="3" type="ORF">P0Y55_11695</name>
</gene>
<sequence>MSDTTPNLDNTVDHQEYTQASPVSAPAVAPVTATTPSPLANFDVKRLVGLLTNPFSSTKLHSATEWIYSAISSAVGVLGFFFFVWALRKEIGAGDVGGVNDISDLFSGLANAIRSVSSPFYMPFGFVTPGKFLVLSVLSLAAIIAALTLIGNWVGGRKRAWLENATVFGGTQLLFGACYIVAGVIAFINFELATVIGVAIAVFSLLILALQALELHEVGVERRFSFLYMSVGGYAIAMYILYKIFT</sequence>
<feature type="transmembrane region" description="Helical" evidence="2">
    <location>
        <begin position="194"/>
        <end position="213"/>
    </location>
</feature>
<keyword evidence="4" id="KW-1185">Reference proteome</keyword>
<proteinExistence type="predicted"/>
<organism evidence="3 4">
    <name type="scientific">Candidatus Cohnella colombiensis</name>
    <dbReference type="NCBI Taxonomy" id="3121368"/>
    <lineage>
        <taxon>Bacteria</taxon>
        <taxon>Bacillati</taxon>
        <taxon>Bacillota</taxon>
        <taxon>Bacilli</taxon>
        <taxon>Bacillales</taxon>
        <taxon>Paenibacillaceae</taxon>
        <taxon>Cohnella</taxon>
    </lineage>
</organism>